<dbReference type="Proteomes" id="UP000886833">
    <property type="component" value="Unassembled WGS sequence"/>
</dbReference>
<name>A0A9D1GBH1_9FIRM</name>
<protein>
    <submittedName>
        <fullName evidence="1">Uncharacterized protein</fullName>
    </submittedName>
</protein>
<organism evidence="1 2">
    <name type="scientific">Candidatus Onthousia faecipullorum</name>
    <dbReference type="NCBI Taxonomy" id="2840887"/>
    <lineage>
        <taxon>Bacteria</taxon>
        <taxon>Bacillati</taxon>
        <taxon>Bacillota</taxon>
        <taxon>Bacilli</taxon>
        <taxon>Candidatus Onthousia</taxon>
    </lineage>
</organism>
<proteinExistence type="predicted"/>
<gene>
    <name evidence="1" type="ORF">IAB59_05695</name>
</gene>
<reference evidence="1" key="2">
    <citation type="journal article" date="2021" name="PeerJ">
        <title>Extensive microbial diversity within the chicken gut microbiome revealed by metagenomics and culture.</title>
        <authorList>
            <person name="Gilroy R."/>
            <person name="Ravi A."/>
            <person name="Getino M."/>
            <person name="Pursley I."/>
            <person name="Horton D.L."/>
            <person name="Alikhan N.F."/>
            <person name="Baker D."/>
            <person name="Gharbi K."/>
            <person name="Hall N."/>
            <person name="Watson M."/>
            <person name="Adriaenssens E.M."/>
            <person name="Foster-Nyarko E."/>
            <person name="Jarju S."/>
            <person name="Secka A."/>
            <person name="Antonio M."/>
            <person name="Oren A."/>
            <person name="Chaudhuri R.R."/>
            <person name="La Ragione R."/>
            <person name="Hildebrand F."/>
            <person name="Pallen M.J."/>
        </authorList>
    </citation>
    <scope>NUCLEOTIDE SEQUENCE</scope>
    <source>
        <strain evidence="1">CHK195-26880</strain>
    </source>
</reference>
<evidence type="ECO:0000313" key="2">
    <source>
        <dbReference type="Proteomes" id="UP000886833"/>
    </source>
</evidence>
<reference evidence="1" key="1">
    <citation type="submission" date="2020-10" db="EMBL/GenBank/DDBJ databases">
        <authorList>
            <person name="Gilroy R."/>
        </authorList>
    </citation>
    <scope>NUCLEOTIDE SEQUENCE</scope>
    <source>
        <strain evidence="1">CHK195-26880</strain>
    </source>
</reference>
<dbReference type="EMBL" id="DVKQ01000074">
    <property type="protein sequence ID" value="HIT37950.1"/>
    <property type="molecule type" value="Genomic_DNA"/>
</dbReference>
<sequence>MINNGIINIGDNNINTITNDIDYDKVSKELKTLLEHYKDETIEDALTYSKNKDEKKLINCLKKLSKEVLKMIKHLSLTTLEKLIEKNLF</sequence>
<dbReference type="AlphaFoldDB" id="A0A9D1GBH1"/>
<accession>A0A9D1GBH1</accession>
<evidence type="ECO:0000313" key="1">
    <source>
        <dbReference type="EMBL" id="HIT37950.1"/>
    </source>
</evidence>
<comment type="caution">
    <text evidence="1">The sequence shown here is derived from an EMBL/GenBank/DDBJ whole genome shotgun (WGS) entry which is preliminary data.</text>
</comment>